<evidence type="ECO:0000313" key="2">
    <source>
        <dbReference type="Proteomes" id="UP000437824"/>
    </source>
</evidence>
<dbReference type="Pfam" id="PF01475">
    <property type="entry name" value="FUR"/>
    <property type="match status" value="1"/>
</dbReference>
<sequence length="158" mass="18185">MTLGAAALQKQNSCTEPNYQRTLMQKDVVIQELKKRGCRITKQRRMLLDVILENECSCCKEIYYNASRLDPGIGSATVYRMVNLLEEIGAISRRNMYKIVRNPNCRDESICTIELDDNTVQKLSRDNFNNVIQAGLKACGYIENQEIERMFVNSCDFK</sequence>
<accession>A0A844GKW6</accession>
<dbReference type="EMBL" id="WMBC01000006">
    <property type="protein sequence ID" value="MTD61331.1"/>
    <property type="molecule type" value="Genomic_DNA"/>
</dbReference>
<gene>
    <name evidence="1" type="ORF">GKZ57_08625</name>
</gene>
<dbReference type="SUPFAM" id="SSF46785">
    <property type="entry name" value="Winged helix' DNA-binding domain"/>
    <property type="match status" value="1"/>
</dbReference>
<dbReference type="InterPro" id="IPR036388">
    <property type="entry name" value="WH-like_DNA-bd_sf"/>
</dbReference>
<dbReference type="Gene3D" id="1.10.10.10">
    <property type="entry name" value="Winged helix-like DNA-binding domain superfamily/Winged helix DNA-binding domain"/>
    <property type="match status" value="1"/>
</dbReference>
<name>A0A844GKW6_9FIRM</name>
<reference evidence="1 2" key="1">
    <citation type="submission" date="2019-11" db="EMBL/GenBank/DDBJ databases">
        <title>Draft genome sequence of Blautia luti DSM 14534T, isolated from human stool.</title>
        <authorList>
            <person name="Ortiz R."/>
            <person name="Melis-Arcos F."/>
            <person name="Covarrubias P."/>
            <person name="Cardenas J.P."/>
            <person name="Perez-Donoso J."/>
            <person name="Almonacid D."/>
        </authorList>
    </citation>
    <scope>NUCLEOTIDE SEQUENCE [LARGE SCALE GENOMIC DNA]</scope>
    <source>
        <strain evidence="1 2">DSM 14534</strain>
    </source>
</reference>
<dbReference type="InterPro" id="IPR036390">
    <property type="entry name" value="WH_DNA-bd_sf"/>
</dbReference>
<proteinExistence type="predicted"/>
<comment type="caution">
    <text evidence="1">The sequence shown here is derived from an EMBL/GenBank/DDBJ whole genome shotgun (WGS) entry which is preliminary data.</text>
</comment>
<dbReference type="GO" id="GO:0003700">
    <property type="term" value="F:DNA-binding transcription factor activity"/>
    <property type="evidence" value="ECO:0007669"/>
    <property type="project" value="InterPro"/>
</dbReference>
<organism evidence="1 2">
    <name type="scientific">Blautia luti DSM 14534 = JCM 17040</name>
    <dbReference type="NCBI Taxonomy" id="649762"/>
    <lineage>
        <taxon>Bacteria</taxon>
        <taxon>Bacillati</taxon>
        <taxon>Bacillota</taxon>
        <taxon>Clostridia</taxon>
        <taxon>Lachnospirales</taxon>
        <taxon>Lachnospiraceae</taxon>
        <taxon>Blautia</taxon>
    </lineage>
</organism>
<dbReference type="AlphaFoldDB" id="A0A844GKW6"/>
<evidence type="ECO:0000313" key="1">
    <source>
        <dbReference type="EMBL" id="MTD61331.1"/>
    </source>
</evidence>
<protein>
    <submittedName>
        <fullName evidence="1">Fur family transcriptional regulator</fullName>
    </submittedName>
</protein>
<dbReference type="InterPro" id="IPR002481">
    <property type="entry name" value="FUR"/>
</dbReference>
<dbReference type="Proteomes" id="UP000437824">
    <property type="component" value="Unassembled WGS sequence"/>
</dbReference>